<evidence type="ECO:0000313" key="5">
    <source>
        <dbReference type="Proteomes" id="UP000466864"/>
    </source>
</evidence>
<keyword evidence="5" id="KW-1185">Reference proteome</keyword>
<reference evidence="4 5" key="1">
    <citation type="submission" date="2019-08" db="EMBL/GenBank/DDBJ databases">
        <title>In-depth cultivation of the pig gut microbiome towards novel bacterial diversity and tailored functional studies.</title>
        <authorList>
            <person name="Wylensek D."/>
            <person name="Hitch T.C.A."/>
            <person name="Clavel T."/>
        </authorList>
    </citation>
    <scope>NUCLEOTIDE SEQUENCE [LARGE SCALE GENOMIC DNA]</scope>
    <source>
        <strain evidence="4 5">Oil+RF-744-WCA-WT-13</strain>
    </source>
</reference>
<dbReference type="PANTHER" id="PTHR30036">
    <property type="entry name" value="D-XYLOSE-BINDING PERIPLASMIC PROTEIN"/>
    <property type="match status" value="1"/>
</dbReference>
<dbReference type="GO" id="GO:0030246">
    <property type="term" value="F:carbohydrate binding"/>
    <property type="evidence" value="ECO:0007669"/>
    <property type="project" value="TreeGrafter"/>
</dbReference>
<sequence length="436" mass="46409">MRFVSSGICLTGIVNKYFDIEPFYKGGSSMKRIGNAIVAGVIATIMAAGLVGCGSSTVSTTSSSESSESSSASSTAAVSSSAASESASSSSNAALSGNSEEVAAVSSSSSGVPVVAGTDDTSILQEDYTAKSNYKIGFALQTMDVDVFNTMSQGMEDEAKKIGVDYTCMVANNDVATQVSNIENMIAQGYNAIIIHTFDKEAFATVANEAIDKGIVVCAYDDNIIDPATGEPCKYPLTFLCNNYDIGYRVGTMAAEWTKKQFPDETGDLEFGLLWHHEYEFQQERVKGIRAAIAEKDPRIKIVDEQEGLVTEDGVKACEAWTQSYPDLKGVVATNDTALLGFAQAWQSAGKDVHDETFGMFGNDGVNDAIDMVADDTIMRGDVGLDVYDGGAMALLACTKELDGVPTESVLMPMVNCTVDNVQEDWISNPTLYVKK</sequence>
<evidence type="ECO:0000313" key="4">
    <source>
        <dbReference type="EMBL" id="MST82709.1"/>
    </source>
</evidence>
<organism evidence="4 5">
    <name type="scientific">Bilifractor porci</name>
    <dbReference type="NCBI Taxonomy" id="2606636"/>
    <lineage>
        <taxon>Bacteria</taxon>
        <taxon>Bacillati</taxon>
        <taxon>Bacillota</taxon>
        <taxon>Clostridia</taxon>
        <taxon>Lachnospirales</taxon>
        <taxon>Lachnospiraceae</taxon>
        <taxon>Bilifractor</taxon>
    </lineage>
</organism>
<dbReference type="AlphaFoldDB" id="A0A7X2P9H7"/>
<gene>
    <name evidence="4" type="ORF">FYJ60_10310</name>
</gene>
<evidence type="ECO:0000256" key="2">
    <source>
        <dbReference type="ARBA" id="ARBA00007639"/>
    </source>
</evidence>
<comment type="subcellular location">
    <subcellularLocation>
        <location evidence="1">Cell envelope</location>
    </subcellularLocation>
</comment>
<name>A0A7X2P9H7_9FIRM</name>
<comment type="similarity">
    <text evidence="2">Belongs to the bacterial solute-binding protein 2 family.</text>
</comment>
<dbReference type="InterPro" id="IPR025997">
    <property type="entry name" value="SBP_2_dom"/>
</dbReference>
<dbReference type="CDD" id="cd01536">
    <property type="entry name" value="PBP1_ABC_sugar_binding-like"/>
    <property type="match status" value="1"/>
</dbReference>
<proteinExistence type="inferred from homology"/>
<evidence type="ECO:0000256" key="1">
    <source>
        <dbReference type="ARBA" id="ARBA00004196"/>
    </source>
</evidence>
<dbReference type="Pfam" id="PF13407">
    <property type="entry name" value="Peripla_BP_4"/>
    <property type="match status" value="1"/>
</dbReference>
<dbReference type="Proteomes" id="UP000466864">
    <property type="component" value="Unassembled WGS sequence"/>
</dbReference>
<dbReference type="GO" id="GO:0030288">
    <property type="term" value="C:outer membrane-bounded periplasmic space"/>
    <property type="evidence" value="ECO:0007669"/>
    <property type="project" value="TreeGrafter"/>
</dbReference>
<protein>
    <submittedName>
        <fullName evidence="4">Sugar ABC transporter substrate-binding protein</fullName>
    </submittedName>
</protein>
<dbReference type="InterPro" id="IPR050555">
    <property type="entry name" value="Bact_Solute-Bind_Prot2"/>
</dbReference>
<dbReference type="InterPro" id="IPR028082">
    <property type="entry name" value="Peripla_BP_I"/>
</dbReference>
<dbReference type="PANTHER" id="PTHR30036:SF7">
    <property type="entry name" value="ABC TRANSPORTER PERIPLASMIC-BINDING PROTEIN YPHF"/>
    <property type="match status" value="1"/>
</dbReference>
<feature type="domain" description="Periplasmic binding protein" evidence="3">
    <location>
        <begin position="136"/>
        <end position="403"/>
    </location>
</feature>
<evidence type="ECO:0000259" key="3">
    <source>
        <dbReference type="Pfam" id="PF13407"/>
    </source>
</evidence>
<dbReference type="Gene3D" id="3.40.50.2300">
    <property type="match status" value="2"/>
</dbReference>
<dbReference type="SUPFAM" id="SSF53822">
    <property type="entry name" value="Periplasmic binding protein-like I"/>
    <property type="match status" value="1"/>
</dbReference>
<dbReference type="EMBL" id="VUMV01000008">
    <property type="protein sequence ID" value="MST82709.1"/>
    <property type="molecule type" value="Genomic_DNA"/>
</dbReference>
<comment type="caution">
    <text evidence="4">The sequence shown here is derived from an EMBL/GenBank/DDBJ whole genome shotgun (WGS) entry which is preliminary data.</text>
</comment>
<accession>A0A7X2P9H7</accession>